<sequence>MAPYAAATIGNTFGHNGSDPNQTAQLLSHAILGATLAYVNGGNASSGAVAAVGSEAAAIYLTQTLPKTIKVE</sequence>
<dbReference type="Proteomes" id="UP000653156">
    <property type="component" value="Chromosome"/>
</dbReference>
<evidence type="ECO:0008006" key="3">
    <source>
        <dbReference type="Google" id="ProtNLM"/>
    </source>
</evidence>
<organism evidence="1 2">
    <name type="scientific">Paralysiella testudinis</name>
    <dbReference type="NCBI Taxonomy" id="2809020"/>
    <lineage>
        <taxon>Bacteria</taxon>
        <taxon>Pseudomonadati</taxon>
        <taxon>Pseudomonadota</taxon>
        <taxon>Betaproteobacteria</taxon>
        <taxon>Neisseriales</taxon>
        <taxon>Neisseriaceae</taxon>
        <taxon>Paralysiella</taxon>
    </lineage>
</organism>
<gene>
    <name evidence="1" type="ORF">JQU52_08685</name>
</gene>
<protein>
    <recommendedName>
        <fullName evidence="3">Toxin CdiA</fullName>
    </recommendedName>
</protein>
<evidence type="ECO:0000313" key="1">
    <source>
        <dbReference type="EMBL" id="QRQ80827.1"/>
    </source>
</evidence>
<proteinExistence type="predicted"/>
<dbReference type="EMBL" id="CP069798">
    <property type="protein sequence ID" value="QRQ80827.1"/>
    <property type="molecule type" value="Genomic_DNA"/>
</dbReference>
<name>A0A892ZG53_9NEIS</name>
<reference evidence="1" key="1">
    <citation type="submission" date="2021-02" db="EMBL/GenBank/DDBJ databases">
        <title>Neisseriaceae sp. 26B isolated from the cloaca of a Common Toad-headed Turtle (Mesoclemmys nasuta).</title>
        <authorList>
            <person name="Spergser J."/>
            <person name="Busse H.-J."/>
        </authorList>
    </citation>
    <scope>NUCLEOTIDE SEQUENCE</scope>
    <source>
        <strain evidence="1">26B</strain>
    </source>
</reference>
<evidence type="ECO:0000313" key="2">
    <source>
        <dbReference type="Proteomes" id="UP000653156"/>
    </source>
</evidence>
<accession>A0A892ZG53</accession>
<dbReference type="AlphaFoldDB" id="A0A892ZG53"/>
<dbReference type="KEGG" id="ptes:JQU52_08685"/>
<keyword evidence="2" id="KW-1185">Reference proteome</keyword>
<dbReference type="RefSeq" id="WP_230338116.1">
    <property type="nucleotide sequence ID" value="NZ_CP069798.1"/>
</dbReference>